<evidence type="ECO:0000313" key="2">
    <source>
        <dbReference type="Proteomes" id="UP001526201"/>
    </source>
</evidence>
<evidence type="ECO:0000313" key="1">
    <source>
        <dbReference type="EMBL" id="MCV7224661.1"/>
    </source>
</evidence>
<sequence>MPTPADQRWFWTERWQRHEREVDAHVAAGEVLVYRDGNALLEYLDQLDTTTGTI</sequence>
<reference evidence="1 2" key="1">
    <citation type="journal article" date="2022" name="BMC Genomics">
        <title>Comparative genome analysis of mycobacteria focusing on tRNA and non-coding RNA.</title>
        <authorList>
            <person name="Behra P.R.K."/>
            <person name="Pettersson B.M.F."/>
            <person name="Ramesh M."/>
            <person name="Das S."/>
            <person name="Dasgupta S."/>
            <person name="Kirsebom L.A."/>
        </authorList>
    </citation>
    <scope>NUCLEOTIDE SEQUENCE [LARGE SCALE GENOMIC DNA]</scope>
    <source>
        <strain evidence="1 2">DSM 44078</strain>
    </source>
</reference>
<dbReference type="EMBL" id="JACKTY010000009">
    <property type="protein sequence ID" value="MCV7224661.1"/>
    <property type="molecule type" value="Genomic_DNA"/>
</dbReference>
<proteinExistence type="predicted"/>
<keyword evidence="2" id="KW-1185">Reference proteome</keyword>
<protein>
    <submittedName>
        <fullName evidence="1">Uncharacterized protein</fullName>
    </submittedName>
</protein>
<gene>
    <name evidence="1" type="ORF">H7J73_01185</name>
</gene>
<organism evidence="1 2">
    <name type="scientific">Mycolicibacterium komossense</name>
    <dbReference type="NCBI Taxonomy" id="1779"/>
    <lineage>
        <taxon>Bacteria</taxon>
        <taxon>Bacillati</taxon>
        <taxon>Actinomycetota</taxon>
        <taxon>Actinomycetes</taxon>
        <taxon>Mycobacteriales</taxon>
        <taxon>Mycobacteriaceae</taxon>
        <taxon>Mycolicibacterium</taxon>
    </lineage>
</organism>
<name>A0ABT3C5C4_9MYCO</name>
<accession>A0ABT3C5C4</accession>
<comment type="caution">
    <text evidence="1">The sequence shown here is derived from an EMBL/GenBank/DDBJ whole genome shotgun (WGS) entry which is preliminary data.</text>
</comment>
<dbReference type="Proteomes" id="UP001526201">
    <property type="component" value="Unassembled WGS sequence"/>
</dbReference>
<dbReference type="RefSeq" id="WP_264065405.1">
    <property type="nucleotide sequence ID" value="NZ_JACKTY010000009.1"/>
</dbReference>